<evidence type="ECO:0000256" key="1">
    <source>
        <dbReference type="ARBA" id="ARBA00022515"/>
    </source>
</evidence>
<dbReference type="EC" id="5.6.2.4" evidence="12"/>
<keyword evidence="2 12" id="KW-0235">DNA replication</keyword>
<dbReference type="GO" id="GO:1990077">
    <property type="term" value="C:primosome complex"/>
    <property type="evidence" value="ECO:0007669"/>
    <property type="project" value="UniProtKB-UniRule"/>
</dbReference>
<evidence type="ECO:0000256" key="7">
    <source>
        <dbReference type="ARBA" id="ARBA00022833"/>
    </source>
</evidence>
<dbReference type="GO" id="GO:0043138">
    <property type="term" value="F:3'-5' DNA helicase activity"/>
    <property type="evidence" value="ECO:0007669"/>
    <property type="project" value="UniProtKB-EC"/>
</dbReference>
<dbReference type="EMBL" id="CP159485">
    <property type="protein sequence ID" value="XCI27592.1"/>
    <property type="molecule type" value="Genomic_DNA"/>
</dbReference>
<dbReference type="PROSITE" id="PS51192">
    <property type="entry name" value="HELICASE_ATP_BIND_1"/>
    <property type="match status" value="1"/>
</dbReference>
<keyword evidence="1 12" id="KW-0639">Primosome</keyword>
<dbReference type="Pfam" id="PF17764">
    <property type="entry name" value="PriA_3primeBD"/>
    <property type="match status" value="1"/>
</dbReference>
<protein>
    <recommendedName>
        <fullName evidence="12">Replication restart protein PriA</fullName>
    </recommendedName>
    <alternativeName>
        <fullName evidence="12">ATP-dependent DNA helicase PriA</fullName>
        <ecNumber evidence="12">5.6.2.4</ecNumber>
    </alternativeName>
    <alternativeName>
        <fullName evidence="12">DNA 3'-5' helicase PriA</fullName>
    </alternativeName>
</protein>
<dbReference type="HAMAP" id="MF_00983">
    <property type="entry name" value="PriA"/>
    <property type="match status" value="1"/>
</dbReference>
<dbReference type="FunFam" id="3.40.1440.60:FF:000001">
    <property type="entry name" value="Primosomal protein N"/>
    <property type="match status" value="1"/>
</dbReference>
<dbReference type="InterPro" id="IPR001650">
    <property type="entry name" value="Helicase_C-like"/>
</dbReference>
<feature type="binding site" evidence="12">
    <location>
        <position position="498"/>
    </location>
    <ligand>
        <name>Zn(2+)</name>
        <dbReference type="ChEBI" id="CHEBI:29105"/>
        <label>1</label>
    </ligand>
</feature>
<keyword evidence="8 12" id="KW-0067">ATP-binding</keyword>
<dbReference type="NCBIfam" id="TIGR00595">
    <property type="entry name" value="priA"/>
    <property type="match status" value="1"/>
</dbReference>
<dbReference type="Pfam" id="PF18074">
    <property type="entry name" value="PriA_C"/>
    <property type="match status" value="1"/>
</dbReference>
<evidence type="ECO:0000256" key="4">
    <source>
        <dbReference type="ARBA" id="ARBA00022741"/>
    </source>
</evidence>
<dbReference type="InterPro" id="IPR041222">
    <property type="entry name" value="PriA_3primeBD"/>
</dbReference>
<comment type="catalytic activity">
    <reaction evidence="12">
        <text>Couples ATP hydrolysis with the unwinding of duplex DNA by translocating in the 3'-5' direction.</text>
        <dbReference type="EC" id="5.6.2.4"/>
    </reaction>
</comment>
<dbReference type="GO" id="GO:0003677">
    <property type="term" value="F:DNA binding"/>
    <property type="evidence" value="ECO:0007669"/>
    <property type="project" value="UniProtKB-UniRule"/>
</dbReference>
<dbReference type="Pfam" id="PF00271">
    <property type="entry name" value="Helicase_C"/>
    <property type="match status" value="1"/>
</dbReference>
<evidence type="ECO:0000256" key="6">
    <source>
        <dbReference type="ARBA" id="ARBA00022806"/>
    </source>
</evidence>
<keyword evidence="3 12" id="KW-0479">Metal-binding</keyword>
<keyword evidence="7 12" id="KW-0862">Zinc</keyword>
<evidence type="ECO:0000256" key="3">
    <source>
        <dbReference type="ARBA" id="ARBA00022723"/>
    </source>
</evidence>
<feature type="domain" description="Helicase ATP-binding" evidence="13">
    <location>
        <begin position="267"/>
        <end position="433"/>
    </location>
</feature>
<dbReference type="GO" id="GO:0006269">
    <property type="term" value="P:DNA replication, synthesis of primer"/>
    <property type="evidence" value="ECO:0007669"/>
    <property type="project" value="UniProtKB-KW"/>
</dbReference>
<evidence type="ECO:0000256" key="10">
    <source>
        <dbReference type="ARBA" id="ARBA00023235"/>
    </source>
</evidence>
<evidence type="ECO:0000259" key="14">
    <source>
        <dbReference type="PROSITE" id="PS51194"/>
    </source>
</evidence>
<gene>
    <name evidence="12 15" type="primary">priA</name>
    <name evidence="15" type="ORF">PRVXH_001498</name>
</gene>
<feature type="binding site" evidence="12">
    <location>
        <position position="535"/>
    </location>
    <ligand>
        <name>Zn(2+)</name>
        <dbReference type="ChEBI" id="CHEBI:29105"/>
        <label>1</label>
    </ligand>
</feature>
<proteinExistence type="inferred from homology"/>
<dbReference type="Gene3D" id="3.40.1440.60">
    <property type="entry name" value="PriA, 3(prime) DNA-binding domain"/>
    <property type="match status" value="1"/>
</dbReference>
<dbReference type="CDD" id="cd17929">
    <property type="entry name" value="DEXHc_priA"/>
    <property type="match status" value="1"/>
</dbReference>
<accession>A0AAU8HPJ7</accession>
<comment type="subunit">
    <text evidence="12">Component of the replication restart primosome.</text>
</comment>
<feature type="binding site" evidence="12">
    <location>
        <position position="538"/>
    </location>
    <ligand>
        <name>Zn(2+)</name>
        <dbReference type="ChEBI" id="CHEBI:29105"/>
        <label>1</label>
    </ligand>
</feature>
<dbReference type="GO" id="GO:0006270">
    <property type="term" value="P:DNA replication initiation"/>
    <property type="evidence" value="ECO:0007669"/>
    <property type="project" value="TreeGrafter"/>
</dbReference>
<dbReference type="Gene3D" id="3.40.50.300">
    <property type="entry name" value="P-loop containing nucleotide triphosphate hydrolases"/>
    <property type="match status" value="2"/>
</dbReference>
<feature type="domain" description="Helicase C-terminal" evidence="14">
    <location>
        <begin position="476"/>
        <end position="682"/>
    </location>
</feature>
<dbReference type="GO" id="GO:0016787">
    <property type="term" value="F:hydrolase activity"/>
    <property type="evidence" value="ECO:0007669"/>
    <property type="project" value="UniProtKB-KW"/>
</dbReference>
<feature type="binding site" evidence="12">
    <location>
        <position position="507"/>
    </location>
    <ligand>
        <name>Zn(2+)</name>
        <dbReference type="ChEBI" id="CHEBI:29105"/>
        <label>2</label>
    </ligand>
</feature>
<dbReference type="InterPro" id="IPR027417">
    <property type="entry name" value="P-loop_NTPase"/>
</dbReference>
<evidence type="ECO:0000256" key="2">
    <source>
        <dbReference type="ARBA" id="ARBA00022705"/>
    </source>
</evidence>
<keyword evidence="9 12" id="KW-0238">DNA-binding</keyword>
<evidence type="ECO:0000259" key="13">
    <source>
        <dbReference type="PROSITE" id="PS51192"/>
    </source>
</evidence>
<evidence type="ECO:0000256" key="9">
    <source>
        <dbReference type="ARBA" id="ARBA00023125"/>
    </source>
</evidence>
<dbReference type="InterPro" id="IPR014001">
    <property type="entry name" value="Helicase_ATP-bd"/>
</dbReference>
<evidence type="ECO:0000313" key="15">
    <source>
        <dbReference type="EMBL" id="XCI27592.1"/>
    </source>
</evidence>
<name>A0AAU8HPJ7_9FIRM</name>
<dbReference type="SMART" id="SM00490">
    <property type="entry name" value="HELICc"/>
    <property type="match status" value="1"/>
</dbReference>
<evidence type="ECO:0000256" key="11">
    <source>
        <dbReference type="ARBA" id="ARBA00048988"/>
    </source>
</evidence>
<dbReference type="AlphaFoldDB" id="A0AAU8HPJ7"/>
<dbReference type="InterPro" id="IPR041236">
    <property type="entry name" value="PriA_C"/>
</dbReference>
<feature type="binding site" evidence="12">
    <location>
        <position position="525"/>
    </location>
    <ligand>
        <name>Zn(2+)</name>
        <dbReference type="ChEBI" id="CHEBI:29105"/>
        <label>2</label>
    </ligand>
</feature>
<dbReference type="InterPro" id="IPR006935">
    <property type="entry name" value="Helicase/UvrB_N"/>
</dbReference>
<evidence type="ECO:0000256" key="12">
    <source>
        <dbReference type="HAMAP-Rule" id="MF_00983"/>
    </source>
</evidence>
<reference evidence="15" key="2">
    <citation type="submission" date="2024-06" db="EMBL/GenBank/DDBJ databases">
        <authorList>
            <person name="Petrova K.O."/>
            <person name="Toshchakov S.V."/>
            <person name="Boltjanskaja Y.V."/>
            <person name="Kevbrin V.V."/>
        </authorList>
    </citation>
    <scope>NUCLEOTIDE SEQUENCE</scope>
    <source>
        <strain evidence="15">Z-710</strain>
    </source>
</reference>
<keyword evidence="5 12" id="KW-0378">Hydrolase</keyword>
<dbReference type="PROSITE" id="PS51194">
    <property type="entry name" value="HELICASE_CTER"/>
    <property type="match status" value="1"/>
</dbReference>
<dbReference type="SUPFAM" id="SSF52540">
    <property type="entry name" value="P-loop containing nucleoside triphosphate hydrolases"/>
    <property type="match status" value="2"/>
</dbReference>
<dbReference type="SMART" id="SM00487">
    <property type="entry name" value="DEXDc"/>
    <property type="match status" value="1"/>
</dbReference>
<keyword evidence="10 12" id="KW-0413">Isomerase</keyword>
<organism evidence="15">
    <name type="scientific">Proteinivorax hydrogeniformans</name>
    <dbReference type="NCBI Taxonomy" id="1826727"/>
    <lineage>
        <taxon>Bacteria</taxon>
        <taxon>Bacillati</taxon>
        <taxon>Bacillota</taxon>
        <taxon>Clostridia</taxon>
        <taxon>Eubacteriales</taxon>
        <taxon>Proteinivoracaceae</taxon>
        <taxon>Proteinivorax</taxon>
    </lineage>
</organism>
<dbReference type="PANTHER" id="PTHR30580:SF0">
    <property type="entry name" value="PRIMOSOMAL PROTEIN N"/>
    <property type="match status" value="1"/>
</dbReference>
<evidence type="ECO:0000256" key="5">
    <source>
        <dbReference type="ARBA" id="ARBA00022801"/>
    </source>
</evidence>
<evidence type="ECO:0000256" key="8">
    <source>
        <dbReference type="ARBA" id="ARBA00022840"/>
    </source>
</evidence>
<dbReference type="InterPro" id="IPR042115">
    <property type="entry name" value="PriA_3primeBD_sf"/>
</dbReference>
<comment type="cofactor">
    <cofactor evidence="12">
        <name>Zn(2+)</name>
        <dbReference type="ChEBI" id="CHEBI:29105"/>
    </cofactor>
    <text evidence="12">Binds 2 zinc ions per subunit.</text>
</comment>
<dbReference type="InterPro" id="IPR005259">
    <property type="entry name" value="PriA"/>
</dbReference>
<dbReference type="Pfam" id="PF18319">
    <property type="entry name" value="Zn_ribbon_PriA"/>
    <property type="match status" value="1"/>
</dbReference>
<dbReference type="InterPro" id="IPR040498">
    <property type="entry name" value="PriA_CRR"/>
</dbReference>
<dbReference type="PANTHER" id="PTHR30580">
    <property type="entry name" value="PRIMOSOMAL PROTEIN N"/>
    <property type="match status" value="1"/>
</dbReference>
<keyword evidence="4 12" id="KW-0547">Nucleotide-binding</keyword>
<dbReference type="Pfam" id="PF04851">
    <property type="entry name" value="ResIII"/>
    <property type="match status" value="1"/>
</dbReference>
<dbReference type="GO" id="GO:0008270">
    <property type="term" value="F:zinc ion binding"/>
    <property type="evidence" value="ECO:0007669"/>
    <property type="project" value="UniProtKB-UniRule"/>
</dbReference>
<sequence length="791" mass="90044">MKIAEVAVDCPTKQLNKVYHYLVPPHLSKILSYGARVIVPFGRQRMLGYVIDIKGQSEVENLKQIIDVLDADPLIGDDMIKLGKWMAHRYITNLAVCFNAMLPAGLKTNTIEKYVAGNSCTNEELKAFMSKPRTLGELAKKFNVSSDDVACYIKEKVLVKHKFFQQKSSKKYIDILSLNARSSKNQITKGAFRQHQLFEVLQNQGEVVYQKLPTELKRAANTLVEKGVVQRNKTQVFREPDSINIKEKVISDLTAHQKKAYEMISESLNKHKQDNFLLWGVTGSGKTEIYLRLAQKIITQNKQVIVLVPEISLTPLMVNRFKSRFKDDVAVLHSGLSQGEKLDQWQKINEGKVKVVVGARSAVFAPFKNLGLIIIDEEHENTYKQEENPKYNTVEVAKKRVKLLGGVLILGSATPALESIYKAQKGEYKLLKLPKRANSRPMPKIDVIDMKQELTEGNRSVFSRKLLNHINNSLDNNEQVVLFLNRRGFSTTTLCRKCGFTFKCPSCDLTLTSHDSGNYMVCHYCHYQIANPSKCPSCKSIHLAFNGIGTEKLQKKVQETFPHSRVLRMDVDTMSSKDSYNKVYQQFANGQVDILIGTQMIAKGFDFPNVTTVGIVIADMGLNIPDFRSAEKTFQLVTQVAGRAGRDEKEGKVILQTYSPEHYSIEHSSSYEYMDFYTKELKIREALNYPPFAHMIKFDIIASQEEKVRSEAEKVSFALKEILQNHKIKKSEILGPVMSPRYKLRNNYRWQVILKTKDLKQWLDVLNKANFPYKFSKGVRVSIDVDPLTTT</sequence>
<dbReference type="GO" id="GO:0006310">
    <property type="term" value="P:DNA recombination"/>
    <property type="evidence" value="ECO:0007669"/>
    <property type="project" value="InterPro"/>
</dbReference>
<keyword evidence="6 12" id="KW-0347">Helicase</keyword>
<comment type="catalytic activity">
    <reaction evidence="11 12">
        <text>ATP + H2O = ADP + phosphate + H(+)</text>
        <dbReference type="Rhea" id="RHEA:13065"/>
        <dbReference type="ChEBI" id="CHEBI:15377"/>
        <dbReference type="ChEBI" id="CHEBI:15378"/>
        <dbReference type="ChEBI" id="CHEBI:30616"/>
        <dbReference type="ChEBI" id="CHEBI:43474"/>
        <dbReference type="ChEBI" id="CHEBI:456216"/>
        <dbReference type="EC" id="5.6.2.4"/>
    </reaction>
</comment>
<feature type="binding site" evidence="12">
    <location>
        <position position="522"/>
    </location>
    <ligand>
        <name>Zn(2+)</name>
        <dbReference type="ChEBI" id="CHEBI:29105"/>
        <label>2</label>
    </ligand>
</feature>
<feature type="binding site" evidence="12">
    <location>
        <position position="504"/>
    </location>
    <ligand>
        <name>Zn(2+)</name>
        <dbReference type="ChEBI" id="CHEBI:29105"/>
        <label>2</label>
    </ligand>
</feature>
<comment type="similarity">
    <text evidence="12">Belongs to the helicase family. PriA subfamily.</text>
</comment>
<dbReference type="GO" id="GO:0006302">
    <property type="term" value="P:double-strand break repair"/>
    <property type="evidence" value="ECO:0007669"/>
    <property type="project" value="InterPro"/>
</dbReference>
<feature type="binding site" evidence="12">
    <location>
        <position position="495"/>
    </location>
    <ligand>
        <name>Zn(2+)</name>
        <dbReference type="ChEBI" id="CHEBI:29105"/>
        <label>1</label>
    </ligand>
</feature>
<dbReference type="FunFam" id="3.40.50.300:FF:000489">
    <property type="entry name" value="Primosome assembly protein PriA"/>
    <property type="match status" value="1"/>
</dbReference>
<dbReference type="CDD" id="cd18804">
    <property type="entry name" value="SF2_C_priA"/>
    <property type="match status" value="1"/>
</dbReference>
<dbReference type="GO" id="GO:0005524">
    <property type="term" value="F:ATP binding"/>
    <property type="evidence" value="ECO:0007669"/>
    <property type="project" value="UniProtKB-UniRule"/>
</dbReference>
<dbReference type="NCBIfam" id="NF004066">
    <property type="entry name" value="PRK05580.1-3"/>
    <property type="match status" value="1"/>
</dbReference>
<comment type="function">
    <text evidence="12">Initiates the restart of stalled replication forks, which reloads the replicative helicase on sites other than the origin of replication. Recognizes and binds to abandoned replication forks and remodels them to uncover a helicase loading site. Promotes assembly of the primosome at these replication forks.</text>
</comment>
<dbReference type="RefSeq" id="WP_353892170.1">
    <property type="nucleotide sequence ID" value="NZ_CP159485.1"/>
</dbReference>
<reference evidence="15" key="1">
    <citation type="journal article" date="2018" name="Antonie Van Leeuwenhoek">
        <title>Proteinivorax hydrogeniformans sp. nov., an anaerobic, haloalkaliphilic bacterium fermenting proteinaceous compounds with high hydrogen production.</title>
        <authorList>
            <person name="Boltyanskaya Y."/>
            <person name="Detkova E."/>
            <person name="Pimenov N."/>
            <person name="Kevbrin V."/>
        </authorList>
    </citation>
    <scope>NUCLEOTIDE SEQUENCE</scope>
    <source>
        <strain evidence="15">Z-710</strain>
    </source>
</reference>